<feature type="domain" description="LsmAD" evidence="2">
    <location>
        <begin position="215"/>
        <end position="287"/>
    </location>
</feature>
<evidence type="ECO:0000259" key="2">
    <source>
        <dbReference type="SMART" id="SM01272"/>
    </source>
</evidence>
<feature type="region of interest" description="Disordered" evidence="1">
    <location>
        <begin position="320"/>
        <end position="501"/>
    </location>
</feature>
<feature type="compositionally biased region" description="Basic and acidic residues" evidence="1">
    <location>
        <begin position="393"/>
        <end position="402"/>
    </location>
</feature>
<gene>
    <name evidence="3" type="ORF">TSPGSL018_11469</name>
</gene>
<dbReference type="GO" id="GO:0034063">
    <property type="term" value="P:stress granule assembly"/>
    <property type="evidence" value="ECO:0007669"/>
    <property type="project" value="TreeGrafter"/>
</dbReference>
<feature type="compositionally biased region" description="Basic and acidic residues" evidence="1">
    <location>
        <begin position="285"/>
        <end position="296"/>
    </location>
</feature>
<feature type="compositionally biased region" description="Low complexity" evidence="1">
    <location>
        <begin position="457"/>
        <end position="470"/>
    </location>
</feature>
<dbReference type="Pfam" id="PF07145">
    <property type="entry name" value="PAM2"/>
    <property type="match status" value="1"/>
</dbReference>
<feature type="region of interest" description="Disordered" evidence="1">
    <location>
        <begin position="256"/>
        <end position="300"/>
    </location>
</feature>
<organism evidence="3">
    <name type="scientific">Tetraselmis sp. GSL018</name>
    <dbReference type="NCBI Taxonomy" id="582737"/>
    <lineage>
        <taxon>Eukaryota</taxon>
        <taxon>Viridiplantae</taxon>
        <taxon>Chlorophyta</taxon>
        <taxon>core chlorophytes</taxon>
        <taxon>Chlorodendrophyceae</taxon>
        <taxon>Chlorodendrales</taxon>
        <taxon>Chlorodendraceae</taxon>
        <taxon>Tetraselmis</taxon>
    </lineage>
</organism>
<dbReference type="AlphaFoldDB" id="A0A061SAY3"/>
<dbReference type="GO" id="GO:0010494">
    <property type="term" value="C:cytoplasmic stress granule"/>
    <property type="evidence" value="ECO:0007669"/>
    <property type="project" value="TreeGrafter"/>
</dbReference>
<reference evidence="3" key="1">
    <citation type="submission" date="2014-05" db="EMBL/GenBank/DDBJ databases">
        <title>The transcriptome of the halophilic microalga Tetraselmis sp. GSL018 isolated from the Great Salt Lake, Utah.</title>
        <authorList>
            <person name="Jinkerson R.E."/>
            <person name="D'Adamo S."/>
            <person name="Posewitz M.C."/>
        </authorList>
    </citation>
    <scope>NUCLEOTIDE SEQUENCE</scope>
    <source>
        <strain evidence="3">GSL018</strain>
    </source>
</reference>
<feature type="compositionally biased region" description="Basic and acidic residues" evidence="1">
    <location>
        <begin position="327"/>
        <end position="337"/>
    </location>
</feature>
<dbReference type="EMBL" id="GBEZ01005359">
    <property type="protein sequence ID" value="JAC79936.1"/>
    <property type="molecule type" value="Transcribed_RNA"/>
</dbReference>
<dbReference type="GO" id="GO:0003729">
    <property type="term" value="F:mRNA binding"/>
    <property type="evidence" value="ECO:0007669"/>
    <property type="project" value="TreeGrafter"/>
</dbReference>
<evidence type="ECO:0000256" key="1">
    <source>
        <dbReference type="SAM" id="MobiDB-lite"/>
    </source>
</evidence>
<feature type="compositionally biased region" description="Gly residues" evidence="1">
    <location>
        <begin position="445"/>
        <end position="456"/>
    </location>
</feature>
<proteinExistence type="predicted"/>
<dbReference type="InterPro" id="IPR045117">
    <property type="entry name" value="ATXN2-like"/>
</dbReference>
<evidence type="ECO:0000313" key="3">
    <source>
        <dbReference type="EMBL" id="JAC79936.1"/>
    </source>
</evidence>
<dbReference type="InterPro" id="IPR025852">
    <property type="entry name" value="SM_dom_ATX"/>
</dbReference>
<dbReference type="Pfam" id="PF14438">
    <property type="entry name" value="SM-ATX"/>
    <property type="match status" value="1"/>
</dbReference>
<dbReference type="Pfam" id="PF06741">
    <property type="entry name" value="LsmAD"/>
    <property type="match status" value="1"/>
</dbReference>
<protein>
    <submittedName>
        <fullName evidence="3">Ctc-interacting domain 3</fullName>
    </submittedName>
</protein>
<dbReference type="PANTHER" id="PTHR12854">
    <property type="entry name" value="ATAXIN 2-RELATED"/>
    <property type="match status" value="1"/>
</dbReference>
<dbReference type="PANTHER" id="PTHR12854:SF7">
    <property type="entry name" value="ATAXIN-2 HOMOLOG"/>
    <property type="match status" value="1"/>
</dbReference>
<name>A0A061SAY3_9CHLO</name>
<dbReference type="SMART" id="SM01272">
    <property type="entry name" value="LsmAD"/>
    <property type="match status" value="1"/>
</dbReference>
<dbReference type="InterPro" id="IPR009818">
    <property type="entry name" value="PAM2_motif"/>
</dbReference>
<sequence length="614" mass="62849">MATPQGKPGIQGSWRDSLLKGAKQATTAMQQTAVADGTAKEAGFGPHILGPGVEKLDQRFLFCLQVLIGQPVQAKVRGGKVYQGVFSKAEVSADGGLAVDLEMATVVREGDGEVTDMKQLAERPEPLVVISSSDLLHITAKDIRMNAGEVGPVADDMGFGTDSAISRGRGGSGLVGRELERWVPDGGMDMTLEGLALDDTSYRGWDQFAVNSEQYGVRSTYDEAIYTTKLDRNSSKITEAEAARIAREIERGDMHASNAHVLEERGISVDDTGEMDEEDRYSSVIRKDTSKPEARKPSAVPAWSVAGAGVAAVQGDVGKAKSAAEPAKPKDASEADGKSGGADGEGAAASLEGDKADAPPSEGAGGDPKPEREPLGTDEAEGSAAEAAEGPDGGEKQGKADSKPQAAEEGGSGSADGGEKKPKSTLNPNAKAFTLNPNAKEFVPSGGGGGGSGGAGAARSSSSASASSSSGGVGYRGHRGGGGHWSGGHSQHHMVQGMPMGGAAWMGSGPAGFQPGIMPMMVQPGQAGGRGHNMMGPGFPMNQRFPPQNVPQGYYSQAPGYMSPPNFVMMPPGGGPPPRPGQGGYSMPYGMQLMGPMGGPGMGMQPDMPPSGEP</sequence>
<accession>A0A061SAY3</accession>
<dbReference type="InterPro" id="IPR009604">
    <property type="entry name" value="LsmAD_domain"/>
</dbReference>